<evidence type="ECO:0000313" key="2">
    <source>
        <dbReference type="Proteomes" id="UP000001194"/>
    </source>
</evidence>
<name>B0DEW7_LACBS</name>
<dbReference type="HOGENOM" id="CLU_2904569_0_0_1"/>
<dbReference type="RefSeq" id="XP_001882465.1">
    <property type="nucleotide sequence ID" value="XM_001882430.1"/>
</dbReference>
<gene>
    <name evidence="1" type="ORF">LACBIDRAFT_299578</name>
</gene>
<keyword evidence="2" id="KW-1185">Reference proteome</keyword>
<dbReference type="InParanoid" id="B0DEW7"/>
<dbReference type="GeneID" id="6078199"/>
<dbReference type="OrthoDB" id="3049728at2759"/>
<evidence type="ECO:0000313" key="1">
    <source>
        <dbReference type="EMBL" id="EDR06618.1"/>
    </source>
</evidence>
<protein>
    <submittedName>
        <fullName evidence="1">Predicted protein</fullName>
    </submittedName>
</protein>
<organism evidence="2">
    <name type="scientific">Laccaria bicolor (strain S238N-H82 / ATCC MYA-4686)</name>
    <name type="common">Bicoloured deceiver</name>
    <name type="synonym">Laccaria laccata var. bicolor</name>
    <dbReference type="NCBI Taxonomy" id="486041"/>
    <lineage>
        <taxon>Eukaryota</taxon>
        <taxon>Fungi</taxon>
        <taxon>Dikarya</taxon>
        <taxon>Basidiomycota</taxon>
        <taxon>Agaricomycotina</taxon>
        <taxon>Agaricomycetes</taxon>
        <taxon>Agaricomycetidae</taxon>
        <taxon>Agaricales</taxon>
        <taxon>Agaricineae</taxon>
        <taxon>Hydnangiaceae</taxon>
        <taxon>Laccaria</taxon>
    </lineage>
</organism>
<dbReference type="EMBL" id="DS547107">
    <property type="protein sequence ID" value="EDR06618.1"/>
    <property type="molecule type" value="Genomic_DNA"/>
</dbReference>
<proteinExistence type="predicted"/>
<accession>B0DEW7</accession>
<dbReference type="KEGG" id="lbc:LACBIDRAFT_299578"/>
<reference evidence="1 2" key="1">
    <citation type="journal article" date="2008" name="Nature">
        <title>The genome of Laccaria bicolor provides insights into mycorrhizal symbiosis.</title>
        <authorList>
            <person name="Martin F."/>
            <person name="Aerts A."/>
            <person name="Ahren D."/>
            <person name="Brun A."/>
            <person name="Danchin E.G.J."/>
            <person name="Duchaussoy F."/>
            <person name="Gibon J."/>
            <person name="Kohler A."/>
            <person name="Lindquist E."/>
            <person name="Pereda V."/>
            <person name="Salamov A."/>
            <person name="Shapiro H.J."/>
            <person name="Wuyts J."/>
            <person name="Blaudez D."/>
            <person name="Buee M."/>
            <person name="Brokstein P."/>
            <person name="Canbaeck B."/>
            <person name="Cohen D."/>
            <person name="Courty P.E."/>
            <person name="Coutinho P.M."/>
            <person name="Delaruelle C."/>
            <person name="Detter J.C."/>
            <person name="Deveau A."/>
            <person name="DiFazio S."/>
            <person name="Duplessis S."/>
            <person name="Fraissinet-Tachet L."/>
            <person name="Lucic E."/>
            <person name="Frey-Klett P."/>
            <person name="Fourrey C."/>
            <person name="Feussner I."/>
            <person name="Gay G."/>
            <person name="Grimwood J."/>
            <person name="Hoegger P.J."/>
            <person name="Jain P."/>
            <person name="Kilaru S."/>
            <person name="Labbe J."/>
            <person name="Lin Y.C."/>
            <person name="Legue V."/>
            <person name="Le Tacon F."/>
            <person name="Marmeisse R."/>
            <person name="Melayah D."/>
            <person name="Montanini B."/>
            <person name="Muratet M."/>
            <person name="Nehls U."/>
            <person name="Niculita-Hirzel H."/>
            <person name="Oudot-Le Secq M.P."/>
            <person name="Peter M."/>
            <person name="Quesneville H."/>
            <person name="Rajashekar B."/>
            <person name="Reich M."/>
            <person name="Rouhier N."/>
            <person name="Schmutz J."/>
            <person name="Yin T."/>
            <person name="Chalot M."/>
            <person name="Henrissat B."/>
            <person name="Kuees U."/>
            <person name="Lucas S."/>
            <person name="Van de Peer Y."/>
            <person name="Podila G.K."/>
            <person name="Polle A."/>
            <person name="Pukkila P.J."/>
            <person name="Richardson P.M."/>
            <person name="Rouze P."/>
            <person name="Sanders I.R."/>
            <person name="Stajich J.E."/>
            <person name="Tunlid A."/>
            <person name="Tuskan G."/>
            <person name="Grigoriev I.V."/>
        </authorList>
    </citation>
    <scope>NUCLEOTIDE SEQUENCE [LARGE SCALE GENOMIC DNA]</scope>
    <source>
        <strain evidence="2">S238N-H82 / ATCC MYA-4686</strain>
    </source>
</reference>
<dbReference type="AlphaFoldDB" id="B0DEW7"/>
<sequence length="62" mass="6906">MPEVQDKINIETRRSTTPGKRVILVQGPWDINICKYKNGAKMVLHFVGLAGLGHSHSLLSLH</sequence>
<dbReference type="Proteomes" id="UP000001194">
    <property type="component" value="Unassembled WGS sequence"/>
</dbReference>